<gene>
    <name evidence="1" type="ORF">DC3_57770</name>
</gene>
<accession>A0A511NBH2</accession>
<dbReference type="EMBL" id="BJXB01000060">
    <property type="protein sequence ID" value="GEM50142.1"/>
    <property type="molecule type" value="Genomic_DNA"/>
</dbReference>
<organism evidence="1 2">
    <name type="scientific">Deinococcus cellulosilyticus (strain DSM 18568 / NBRC 106333 / KACC 11606 / 5516J-15)</name>
    <dbReference type="NCBI Taxonomy" id="1223518"/>
    <lineage>
        <taxon>Bacteria</taxon>
        <taxon>Thermotogati</taxon>
        <taxon>Deinococcota</taxon>
        <taxon>Deinococci</taxon>
        <taxon>Deinococcales</taxon>
        <taxon>Deinococcaceae</taxon>
        <taxon>Deinococcus</taxon>
    </lineage>
</organism>
<evidence type="ECO:0000313" key="2">
    <source>
        <dbReference type="Proteomes" id="UP000321306"/>
    </source>
</evidence>
<protein>
    <submittedName>
        <fullName evidence="1">Uncharacterized protein</fullName>
    </submittedName>
</protein>
<proteinExistence type="predicted"/>
<reference evidence="1 2" key="1">
    <citation type="submission" date="2019-07" db="EMBL/GenBank/DDBJ databases">
        <title>Whole genome shotgun sequence of Deinococcus cellulosilyticus NBRC 106333.</title>
        <authorList>
            <person name="Hosoyama A."/>
            <person name="Uohara A."/>
            <person name="Ohji S."/>
            <person name="Ichikawa N."/>
        </authorList>
    </citation>
    <scope>NUCLEOTIDE SEQUENCE [LARGE SCALE GENOMIC DNA]</scope>
    <source>
        <strain evidence="1 2">NBRC 106333</strain>
    </source>
</reference>
<name>A0A511NBH2_DEIC1</name>
<evidence type="ECO:0000313" key="1">
    <source>
        <dbReference type="EMBL" id="GEM50142.1"/>
    </source>
</evidence>
<dbReference type="AlphaFoldDB" id="A0A511NBH2"/>
<dbReference type="Proteomes" id="UP000321306">
    <property type="component" value="Unassembled WGS sequence"/>
</dbReference>
<keyword evidence="2" id="KW-1185">Reference proteome</keyword>
<comment type="caution">
    <text evidence="1">The sequence shown here is derived from an EMBL/GenBank/DDBJ whole genome shotgun (WGS) entry which is preliminary data.</text>
</comment>
<sequence length="92" mass="10672">MRYCMTGKDNPYLFTHAVDHLIERLSAGSGFLQDRWMNLQETWTLEIKKKSRFMEIASYTAILQIPILLRLVVPTTASCWTAAGSAWPTRHW</sequence>